<dbReference type="AlphaFoldDB" id="A0A813GMC3"/>
<accession>A0A813GMC3</accession>
<feature type="domain" description="DUF4116" evidence="2">
    <location>
        <begin position="206"/>
        <end position="253"/>
    </location>
</feature>
<dbReference type="EMBL" id="CAJNNV010029363">
    <property type="protein sequence ID" value="CAE8628252.1"/>
    <property type="molecule type" value="Genomic_DNA"/>
</dbReference>
<protein>
    <recommendedName>
        <fullName evidence="2">DUF4116 domain-containing protein</fullName>
    </recommendedName>
</protein>
<dbReference type="InterPro" id="IPR036378">
    <property type="entry name" value="FAS1_dom_sf"/>
</dbReference>
<evidence type="ECO:0000313" key="4">
    <source>
        <dbReference type="Proteomes" id="UP000654075"/>
    </source>
</evidence>
<organism evidence="3 4">
    <name type="scientific">Polarella glacialis</name>
    <name type="common">Dinoflagellate</name>
    <dbReference type="NCBI Taxonomy" id="89957"/>
    <lineage>
        <taxon>Eukaryota</taxon>
        <taxon>Sar</taxon>
        <taxon>Alveolata</taxon>
        <taxon>Dinophyceae</taxon>
        <taxon>Suessiales</taxon>
        <taxon>Suessiaceae</taxon>
        <taxon>Polarella</taxon>
    </lineage>
</organism>
<dbReference type="Gene3D" id="2.30.180.10">
    <property type="entry name" value="FAS1 domain"/>
    <property type="match status" value="1"/>
</dbReference>
<dbReference type="Pfam" id="PF13475">
    <property type="entry name" value="DUF4116"/>
    <property type="match status" value="3"/>
</dbReference>
<dbReference type="SUPFAM" id="SSF82153">
    <property type="entry name" value="FAS1 domain"/>
    <property type="match status" value="1"/>
</dbReference>
<feature type="domain" description="DUF4116" evidence="2">
    <location>
        <begin position="256"/>
        <end position="304"/>
    </location>
</feature>
<proteinExistence type="predicted"/>
<name>A0A813GMC3_POLGL</name>
<dbReference type="InterPro" id="IPR025197">
    <property type="entry name" value="DUF4116"/>
</dbReference>
<feature type="domain" description="DUF4116" evidence="2">
    <location>
        <begin position="131"/>
        <end position="178"/>
    </location>
</feature>
<gene>
    <name evidence="3" type="ORF">PGLA1383_LOCUS44915</name>
</gene>
<evidence type="ECO:0000259" key="2">
    <source>
        <dbReference type="Pfam" id="PF13475"/>
    </source>
</evidence>
<dbReference type="Proteomes" id="UP000654075">
    <property type="component" value="Unassembled WGS sequence"/>
</dbReference>
<comment type="caution">
    <text evidence="3">The sequence shown here is derived from an EMBL/GenBank/DDBJ whole genome shotgun (WGS) entry which is preliminary data.</text>
</comment>
<sequence>MTRCSFSAGRKGLKETGKPLSSPRSRASETTRTLVAIRQNGLALEWVTEELMQDEDLVYEAVARSWGEAIKFVEPDMWKEKDFMLKAGTFDVHCLKYSDPILSEDPDFISRAVNECGWQALAYADADLLDNKDLFLDACRQCGLALRYAPKELLKDRDIVLAAVTQDWRAMQYMAKSFYSDKELAQIAMKQSWHAFACLPTTLRADRELSYDAVVQRWSALKYMKEEFRSDREFAEIAVKQSWKALELLHPSLLADRELAMMAVRQSVEALKLIAPSLLGDRELIVEAVRQDWRAFSFAASELRDDAELLKMATDQNGHALRLGSERLRQDWDTVQPLMGKEWAVIEHALQPLFPGIKDDGLSHDFWLSIAAGPPGKSSARRRPPPGADFAPPSKANVKKQELLQEDALGGEELPAEGARDQDEPLPCQCCDWQEYARLWAERRQQLWLFHPRLEASSCWSTAPPAAFRGSALASVATGVLPPSAVADAFAPSSVNLVGLTAVGATLAAAASASRRGQKVAEKSGRTADVARRAETIAAAAIANGNFTILVRALQKAGLVAIVSGKSLYAVFAPIDAAFADCQKVTAAQSGQEHCPYEKYPNAYAGGQYLLDAKAVRILTAKGLPELDLKDPYPVEDHYVASVLAAAGVKATSESKLMWAGGKPYGAPSVVQGDFLLCLEKICSSDKLVVALSRGGYVAQLTNNAIILAIDEFRLSRSPERLRRQSVCAAVTQILMSSSKEVGHSAIIKSRAIKPKGVYKHSMLFSILAGNSYSSLYGQNEAIFCALFAEVSEAKALMEQIALVCSGRPFYRSALENIRRYVNNDLKRLDKPPSVLCALKPRDDPLESILYLTSVGVPSAVYETVRSLRQRRGDRLGAVQRKLPPVQMALLYVLGGMNLVSLLLAGPVPGCGSAEARLCRSLFALVAGAVMMTMRVIHELWTPVGGAYNVDGVLTVMIRGLQDELDQRLQGRTFSDTRLPPPPPRYSSSFPSSIGGEAAA</sequence>
<feature type="region of interest" description="Disordered" evidence="1">
    <location>
        <begin position="374"/>
        <end position="397"/>
    </location>
</feature>
<evidence type="ECO:0000313" key="3">
    <source>
        <dbReference type="EMBL" id="CAE8628252.1"/>
    </source>
</evidence>
<reference evidence="3" key="1">
    <citation type="submission" date="2021-02" db="EMBL/GenBank/DDBJ databases">
        <authorList>
            <person name="Dougan E. K."/>
            <person name="Rhodes N."/>
            <person name="Thang M."/>
            <person name="Chan C."/>
        </authorList>
    </citation>
    <scope>NUCLEOTIDE SEQUENCE</scope>
</reference>
<feature type="region of interest" description="Disordered" evidence="1">
    <location>
        <begin position="972"/>
        <end position="1000"/>
    </location>
</feature>
<keyword evidence="4" id="KW-1185">Reference proteome</keyword>
<evidence type="ECO:0000256" key="1">
    <source>
        <dbReference type="SAM" id="MobiDB-lite"/>
    </source>
</evidence>
<feature type="region of interest" description="Disordered" evidence="1">
    <location>
        <begin position="1"/>
        <end position="27"/>
    </location>
</feature>